<evidence type="ECO:0000256" key="1">
    <source>
        <dbReference type="ARBA" id="ARBA00004141"/>
    </source>
</evidence>
<evidence type="ECO:0000256" key="6">
    <source>
        <dbReference type="SAM" id="Phobius"/>
    </source>
</evidence>
<keyword evidence="5 6" id="KW-0472">Membrane</keyword>
<proteinExistence type="inferred from homology"/>
<organism evidence="8 9">
    <name type="scientific">Candidatus Staskawiczbacteria bacterium RIFCSPHIGHO2_02_FULL_34_9</name>
    <dbReference type="NCBI Taxonomy" id="1802206"/>
    <lineage>
        <taxon>Bacteria</taxon>
        <taxon>Candidatus Staskawicziibacteriota</taxon>
    </lineage>
</organism>
<evidence type="ECO:0000256" key="4">
    <source>
        <dbReference type="ARBA" id="ARBA00022989"/>
    </source>
</evidence>
<dbReference type="PANTHER" id="PTHR31272:SF4">
    <property type="entry name" value="CYTOCHROME C-TYPE BIOGENESIS PROTEIN HI_1454-RELATED"/>
    <property type="match status" value="1"/>
</dbReference>
<dbReference type="EMBL" id="MHOS01000002">
    <property type="protein sequence ID" value="OGZ69767.1"/>
    <property type="molecule type" value="Genomic_DNA"/>
</dbReference>
<feature type="transmembrane region" description="Helical" evidence="6">
    <location>
        <begin position="204"/>
        <end position="222"/>
    </location>
</feature>
<dbReference type="GO" id="GO:0017004">
    <property type="term" value="P:cytochrome complex assembly"/>
    <property type="evidence" value="ECO:0007669"/>
    <property type="project" value="InterPro"/>
</dbReference>
<comment type="similarity">
    <text evidence="2">Belongs to the DsbD family.</text>
</comment>
<feature type="transmembrane region" description="Helical" evidence="6">
    <location>
        <begin position="170"/>
        <end position="192"/>
    </location>
</feature>
<evidence type="ECO:0000313" key="9">
    <source>
        <dbReference type="Proteomes" id="UP000176421"/>
    </source>
</evidence>
<keyword evidence="3 6" id="KW-0812">Transmembrane</keyword>
<dbReference type="GO" id="GO:0016020">
    <property type="term" value="C:membrane"/>
    <property type="evidence" value="ECO:0007669"/>
    <property type="project" value="UniProtKB-SubCell"/>
</dbReference>
<evidence type="ECO:0000256" key="5">
    <source>
        <dbReference type="ARBA" id="ARBA00023136"/>
    </source>
</evidence>
<feature type="transmembrane region" description="Helical" evidence="6">
    <location>
        <begin position="135"/>
        <end position="164"/>
    </location>
</feature>
<name>A0A1G2I571_9BACT</name>
<dbReference type="STRING" id="1802206.A3D35_03175"/>
<dbReference type="PANTHER" id="PTHR31272">
    <property type="entry name" value="CYTOCHROME C-TYPE BIOGENESIS PROTEIN HI_1454-RELATED"/>
    <property type="match status" value="1"/>
</dbReference>
<comment type="subcellular location">
    <subcellularLocation>
        <location evidence="1">Membrane</location>
        <topology evidence="1">Multi-pass membrane protein</topology>
    </subcellularLocation>
</comment>
<feature type="transmembrane region" description="Helical" evidence="6">
    <location>
        <begin position="54"/>
        <end position="83"/>
    </location>
</feature>
<evidence type="ECO:0000256" key="3">
    <source>
        <dbReference type="ARBA" id="ARBA00022692"/>
    </source>
</evidence>
<sequence>MDYSLVIPALIAGFLMFLAPCTLPLIPAYLGFISGVSLIDLEDSKKSKGIRLKILLNGLFFTIGFSLVFIILGTAAGFIGMSLGQHKMWLARVGGIFVIIFGIFMMNIIKIPVLSKEIKFKIPFIFERGKPLNSLILGSVFAFGWTPCVGPVLGAILTLAAVSATVGQGAFLLFIFSLGMAVPFMMIAILIGWSVKYLKKLSKVLNIISFLGGIFLVFLGILMLTDSLSIWVSFFFKIFNFMHYDKLLDYL</sequence>
<protein>
    <recommendedName>
        <fullName evidence="7">Cytochrome C biogenesis protein transmembrane domain-containing protein</fullName>
    </recommendedName>
</protein>
<accession>A0A1G2I571</accession>
<evidence type="ECO:0000259" key="7">
    <source>
        <dbReference type="Pfam" id="PF02683"/>
    </source>
</evidence>
<feature type="domain" description="Cytochrome C biogenesis protein transmembrane" evidence="7">
    <location>
        <begin position="8"/>
        <end position="225"/>
    </location>
</feature>
<comment type="caution">
    <text evidence="8">The sequence shown here is derived from an EMBL/GenBank/DDBJ whole genome shotgun (WGS) entry which is preliminary data.</text>
</comment>
<dbReference type="Pfam" id="PF02683">
    <property type="entry name" value="DsbD_TM"/>
    <property type="match status" value="1"/>
</dbReference>
<keyword evidence="4 6" id="KW-1133">Transmembrane helix</keyword>
<feature type="transmembrane region" description="Helical" evidence="6">
    <location>
        <begin position="89"/>
        <end position="114"/>
    </location>
</feature>
<dbReference type="InterPro" id="IPR051790">
    <property type="entry name" value="Cytochrome_c-biogenesis_DsbD"/>
</dbReference>
<evidence type="ECO:0000313" key="8">
    <source>
        <dbReference type="EMBL" id="OGZ69767.1"/>
    </source>
</evidence>
<dbReference type="Proteomes" id="UP000176421">
    <property type="component" value="Unassembled WGS sequence"/>
</dbReference>
<feature type="transmembrane region" description="Helical" evidence="6">
    <location>
        <begin position="6"/>
        <end position="33"/>
    </location>
</feature>
<evidence type="ECO:0000256" key="2">
    <source>
        <dbReference type="ARBA" id="ARBA00006143"/>
    </source>
</evidence>
<reference evidence="8 9" key="1">
    <citation type="journal article" date="2016" name="Nat. Commun.">
        <title>Thousands of microbial genomes shed light on interconnected biogeochemical processes in an aquifer system.</title>
        <authorList>
            <person name="Anantharaman K."/>
            <person name="Brown C.T."/>
            <person name="Hug L.A."/>
            <person name="Sharon I."/>
            <person name="Castelle C.J."/>
            <person name="Probst A.J."/>
            <person name="Thomas B.C."/>
            <person name="Singh A."/>
            <person name="Wilkins M.J."/>
            <person name="Karaoz U."/>
            <person name="Brodie E.L."/>
            <person name="Williams K.H."/>
            <person name="Hubbard S.S."/>
            <person name="Banfield J.F."/>
        </authorList>
    </citation>
    <scope>NUCLEOTIDE SEQUENCE [LARGE SCALE GENOMIC DNA]</scope>
</reference>
<gene>
    <name evidence="8" type="ORF">A3D35_03175</name>
</gene>
<dbReference type="InterPro" id="IPR003834">
    <property type="entry name" value="Cyt_c_assmbl_TM_dom"/>
</dbReference>
<dbReference type="AlphaFoldDB" id="A0A1G2I571"/>